<dbReference type="CDD" id="cd05568">
    <property type="entry name" value="PTS_IIB_bgl_like"/>
    <property type="match status" value="1"/>
</dbReference>
<gene>
    <name evidence="6" type="ORF">DFR64_2062</name>
</gene>
<reference evidence="6 7" key="1">
    <citation type="submission" date="2018-08" db="EMBL/GenBank/DDBJ databases">
        <title>Genomic Encyclopedia of Type Strains, Phase IV (KMG-IV): sequencing the most valuable type-strain genomes for metagenomic binning, comparative biology and taxonomic classification.</title>
        <authorList>
            <person name="Goeker M."/>
        </authorList>
    </citation>
    <scope>NUCLEOTIDE SEQUENCE [LARGE SCALE GENOMIC DNA]</scope>
    <source>
        <strain evidence="6 7">DSM 23923</strain>
    </source>
</reference>
<proteinExistence type="predicted"/>
<evidence type="ECO:0000256" key="2">
    <source>
        <dbReference type="ARBA" id="ARBA00023015"/>
    </source>
</evidence>
<dbReference type="AlphaFoldDB" id="A0A3E0AB52"/>
<dbReference type="SUPFAM" id="SSF52794">
    <property type="entry name" value="PTS system IIB component-like"/>
    <property type="match status" value="1"/>
</dbReference>
<dbReference type="InterPro" id="IPR007737">
    <property type="entry name" value="Mga_HTH"/>
</dbReference>
<dbReference type="Gene3D" id="3.40.50.2300">
    <property type="match status" value="1"/>
</dbReference>
<evidence type="ECO:0000256" key="1">
    <source>
        <dbReference type="ARBA" id="ARBA00022679"/>
    </source>
</evidence>
<dbReference type="PROSITE" id="PS51099">
    <property type="entry name" value="PTS_EIIB_TYPE_2"/>
    <property type="match status" value="1"/>
</dbReference>
<dbReference type="Pfam" id="PF05043">
    <property type="entry name" value="Mga"/>
    <property type="match status" value="1"/>
</dbReference>
<dbReference type="PANTHER" id="PTHR30185">
    <property type="entry name" value="CRYPTIC BETA-GLUCOSIDE BGL OPERON ANTITERMINATOR"/>
    <property type="match status" value="1"/>
</dbReference>
<dbReference type="Gene3D" id="3.40.930.10">
    <property type="entry name" value="Mannitol-specific EII, Chain A"/>
    <property type="match status" value="1"/>
</dbReference>
<dbReference type="Gene3D" id="1.10.10.10">
    <property type="entry name" value="Winged helix-like DNA-binding domain superfamily/Winged helix DNA-binding domain"/>
    <property type="match status" value="1"/>
</dbReference>
<comment type="caution">
    <text evidence="6">The sequence shown here is derived from an EMBL/GenBank/DDBJ whole genome shotgun (WGS) entry which is preliminary data.</text>
</comment>
<dbReference type="InterPro" id="IPR002178">
    <property type="entry name" value="PTS_EIIA_type-2_dom"/>
</dbReference>
<keyword evidence="3" id="KW-0804">Transcription</keyword>
<dbReference type="GO" id="GO:0009401">
    <property type="term" value="P:phosphoenolpyruvate-dependent sugar phosphotransferase system"/>
    <property type="evidence" value="ECO:0007669"/>
    <property type="project" value="InterPro"/>
</dbReference>
<feature type="domain" description="PTS EIIA type-2" evidence="4">
    <location>
        <begin position="557"/>
        <end position="700"/>
    </location>
</feature>
<feature type="domain" description="PTS EIIB type-2" evidence="5">
    <location>
        <begin position="450"/>
        <end position="542"/>
    </location>
</feature>
<protein>
    <submittedName>
        <fullName evidence="6">Mannitol/fructose-specific phosphotransferase system IIA component (Ntr-type)</fullName>
    </submittedName>
</protein>
<dbReference type="EMBL" id="QUMS01000002">
    <property type="protein sequence ID" value="REG08688.1"/>
    <property type="molecule type" value="Genomic_DNA"/>
</dbReference>
<dbReference type="InterPro" id="IPR050661">
    <property type="entry name" value="BglG_antiterminators"/>
</dbReference>
<sequence>MKKTLKCILDSSTIEKMFQKLITCLSSNSKKVLMALISRDDPVSAQHLADSLGLSISQVRYSIKKIQACLIFNGTDIQLKPNEGIQIILDKETKSELLDLIQNNSQDITILNQEERVRLLLQIILASRKDLPQSEIRAITGISYTSFYRDFEKVRSWLNSFSLTLTAKRNAPVCVLGDELKIREAIQAILLQNLGQDYVIQACVLAVEDIDFNDIERSVFYFQAQDIIRDLNLPHCEQTVRNLEVQYHSPLFDQAHVELTVYLGIMAYRIKLGKYISKTAVDNIKECNTEVDIVANILKDFGIDADDPALAAEKEYLNYLIAQCFLYGTNEQQHPHPQNDESRKFDDLAKTIVKEIAKYLHAGLYEDEELIQCIIWELTYASKGKQTRGDIYDSSEKELKPANNTEQILRKILFPILNEARIQHINQIISAISNHTLAALEKVRSSSCQRRVLLVCGAGVATAFSLRSQLNTLIPEIDVVEMVSVFDLVHNDGLVDGCDAIISTLPLGNITEVPQIHVNAMLSKEDVSNIRKSLGIGTHFQDFSTSFQVNRPINLQEVVNIHTIKTHQTAENPADVIDQVGRLLLDIDAIWPSYIKAMQNLYKLYGPYMVIAPNTALLHAGPEMGSKKLAISLITLDTPVQFGHALYDPVNIAMAFSSPVNSVHTNILSDVFNFFAIPQNRINVLHAKDPADVMTLLSNIEVVEAVGNTAG</sequence>
<dbReference type="InterPro" id="IPR036388">
    <property type="entry name" value="WH-like_DNA-bd_sf"/>
</dbReference>
<dbReference type="InterPro" id="IPR013011">
    <property type="entry name" value="PTS_EIIB_2"/>
</dbReference>
<evidence type="ECO:0000259" key="5">
    <source>
        <dbReference type="PROSITE" id="PS51099"/>
    </source>
</evidence>
<evidence type="ECO:0000313" key="6">
    <source>
        <dbReference type="EMBL" id="REG08688.1"/>
    </source>
</evidence>
<keyword evidence="1 6" id="KW-0808">Transferase</keyword>
<accession>A0A3E0AB52</accession>
<keyword evidence="7" id="KW-1185">Reference proteome</keyword>
<dbReference type="InterPro" id="IPR036095">
    <property type="entry name" value="PTS_EIIB-like_sf"/>
</dbReference>
<dbReference type="SUPFAM" id="SSF55804">
    <property type="entry name" value="Phoshotransferase/anion transport protein"/>
    <property type="match status" value="1"/>
</dbReference>
<evidence type="ECO:0000256" key="3">
    <source>
        <dbReference type="ARBA" id="ARBA00023163"/>
    </source>
</evidence>
<dbReference type="PANTHER" id="PTHR30185:SF18">
    <property type="entry name" value="TRANSCRIPTIONAL REGULATOR MTLR"/>
    <property type="match status" value="1"/>
</dbReference>
<keyword evidence="2" id="KW-0805">Transcription regulation</keyword>
<dbReference type="PROSITE" id="PS51094">
    <property type="entry name" value="PTS_EIIA_TYPE_2"/>
    <property type="match status" value="1"/>
</dbReference>
<dbReference type="Proteomes" id="UP000256388">
    <property type="component" value="Unassembled WGS sequence"/>
</dbReference>
<organism evidence="6 7">
    <name type="scientific">Pelolinea submarina</name>
    <dbReference type="NCBI Taxonomy" id="913107"/>
    <lineage>
        <taxon>Bacteria</taxon>
        <taxon>Bacillati</taxon>
        <taxon>Chloroflexota</taxon>
        <taxon>Anaerolineae</taxon>
        <taxon>Anaerolineales</taxon>
        <taxon>Anaerolineaceae</taxon>
        <taxon>Pelolinea</taxon>
    </lineage>
</organism>
<dbReference type="GO" id="GO:0008982">
    <property type="term" value="F:protein-N(PI)-phosphohistidine-sugar phosphotransferase activity"/>
    <property type="evidence" value="ECO:0007669"/>
    <property type="project" value="InterPro"/>
</dbReference>
<dbReference type="InterPro" id="IPR016152">
    <property type="entry name" value="PTrfase/Anion_transptr"/>
</dbReference>
<evidence type="ECO:0000259" key="4">
    <source>
        <dbReference type="PROSITE" id="PS51094"/>
    </source>
</evidence>
<name>A0A3E0AB52_9CHLR</name>
<evidence type="ECO:0000313" key="7">
    <source>
        <dbReference type="Proteomes" id="UP000256388"/>
    </source>
</evidence>
<dbReference type="Pfam" id="PF00359">
    <property type="entry name" value="PTS_EIIA_2"/>
    <property type="match status" value="1"/>
</dbReference>